<evidence type="ECO:0000313" key="3">
    <source>
        <dbReference type="Proteomes" id="UP000770161"/>
    </source>
</evidence>
<dbReference type="Proteomes" id="UP000770161">
    <property type="component" value="Unassembled WGS sequence"/>
</dbReference>
<keyword evidence="3" id="KW-1185">Reference proteome</keyword>
<accession>A0ABS6GW30</accession>
<sequence length="131" mass="15704">MWLIIMKNNKNSELLWAKHKYEVMWHSQKYYLSIREMLKSPVTLDEIESEINNAKQITPTKGSIINTYDHMWGYFKKISDKEEKTTYLLLKDQFLNGNIEPKELLHFIKLLSEKYQTNYILNSTIISELEI</sequence>
<organism evidence="2 3">
    <name type="scientific">Mammaliicoccus lentus</name>
    <name type="common">Staphylococcus lentus</name>
    <dbReference type="NCBI Taxonomy" id="42858"/>
    <lineage>
        <taxon>Bacteria</taxon>
        <taxon>Bacillati</taxon>
        <taxon>Bacillota</taxon>
        <taxon>Bacilli</taxon>
        <taxon>Bacillales</taxon>
        <taxon>Staphylococcaceae</taxon>
        <taxon>Mammaliicoccus</taxon>
    </lineage>
</organism>
<reference evidence="2 3" key="1">
    <citation type="submission" date="2021-06" db="EMBL/GenBank/DDBJ databases">
        <title>Staphylococcus lentus K169 genome sequencing.</title>
        <authorList>
            <person name="Sundareshan S."/>
            <person name="Akhila D.S."/>
            <person name="Prachi D."/>
            <person name="Sivakumar R."/>
            <person name="Rajendhran J."/>
            <person name="Isloor S."/>
            <person name="Hegde N.R."/>
        </authorList>
    </citation>
    <scope>NUCLEOTIDE SEQUENCE [LARGE SCALE GENOMIC DNA]</scope>
    <source>
        <strain evidence="2 3">K169</strain>
    </source>
</reference>
<proteinExistence type="predicted"/>
<gene>
    <name evidence="2" type="ORF">KQ656_06785</name>
</gene>
<evidence type="ECO:0000259" key="1">
    <source>
        <dbReference type="Pfam" id="PF08349"/>
    </source>
</evidence>
<dbReference type="Pfam" id="PF08349">
    <property type="entry name" value="DUF1722"/>
    <property type="match status" value="1"/>
</dbReference>
<evidence type="ECO:0000313" key="2">
    <source>
        <dbReference type="EMBL" id="MBU6113657.1"/>
    </source>
</evidence>
<feature type="domain" description="DUF1722" evidence="1">
    <location>
        <begin position="20"/>
        <end position="127"/>
    </location>
</feature>
<dbReference type="InterPro" id="IPR013560">
    <property type="entry name" value="DUF1722"/>
</dbReference>
<protein>
    <submittedName>
        <fullName evidence="2">YbgA family protein</fullName>
    </submittedName>
</protein>
<name>A0ABS6GW30_MAMLE</name>
<comment type="caution">
    <text evidence="2">The sequence shown here is derived from an EMBL/GenBank/DDBJ whole genome shotgun (WGS) entry which is preliminary data.</text>
</comment>
<dbReference type="EMBL" id="JAHLZN010000009">
    <property type="protein sequence ID" value="MBU6113657.1"/>
    <property type="molecule type" value="Genomic_DNA"/>
</dbReference>